<sequence>MSCKDMDRLIQLYVDQEINEQEHEELRHHIAGCESCLTSLTEMVTLVSSLDEIRQHELSNRPVPFVNHFLKWMVVTAVILLFVTGGPSLLTHRNTGLDQEAVTLDDEVVLPSKITVLATKKEDLHIPESGNIEVISPRLQPLKSIKIGGQTALIYPSAMPFLADKDQNWVRSMKRLVFVHVPDQETLEHLFSSVGIAMEDKDAKGMEETTFPTSIILTTGDHPRWRTFSFPENKQKVVHWFDKVASTSTIH</sequence>
<evidence type="ECO:0000256" key="2">
    <source>
        <dbReference type="ARBA" id="ARBA00024438"/>
    </source>
</evidence>
<dbReference type="InterPro" id="IPR041916">
    <property type="entry name" value="Anti_sigma_zinc_sf"/>
</dbReference>
<evidence type="ECO:0000259" key="3">
    <source>
        <dbReference type="Pfam" id="PF13490"/>
    </source>
</evidence>
<evidence type="ECO:0000313" key="5">
    <source>
        <dbReference type="Proteomes" id="UP000198660"/>
    </source>
</evidence>
<organism evidence="4 5">
    <name type="scientific">Marininema halotolerans</name>
    <dbReference type="NCBI Taxonomy" id="1155944"/>
    <lineage>
        <taxon>Bacteria</taxon>
        <taxon>Bacillati</taxon>
        <taxon>Bacillota</taxon>
        <taxon>Bacilli</taxon>
        <taxon>Bacillales</taxon>
        <taxon>Thermoactinomycetaceae</taxon>
        <taxon>Marininema</taxon>
    </lineage>
</organism>
<name>A0A1I6PV74_9BACL</name>
<dbReference type="EMBL" id="FPAA01000002">
    <property type="protein sequence ID" value="SFS44099.1"/>
    <property type="molecule type" value="Genomic_DNA"/>
</dbReference>
<keyword evidence="5" id="KW-1185">Reference proteome</keyword>
<dbReference type="RefSeq" id="WP_091833910.1">
    <property type="nucleotide sequence ID" value="NZ_FPAA01000002.1"/>
</dbReference>
<dbReference type="Gene3D" id="1.10.10.1320">
    <property type="entry name" value="Anti-sigma factor, zinc-finger domain"/>
    <property type="match status" value="1"/>
</dbReference>
<comment type="similarity">
    <text evidence="1">Belongs to the zinc-associated anti-sigma factor (ZAS) superfamily. Anti-sigma-W factor family.</text>
</comment>
<gene>
    <name evidence="4" type="ORF">SAMN05444972_102154</name>
</gene>
<dbReference type="InterPro" id="IPR027383">
    <property type="entry name" value="Znf_put"/>
</dbReference>
<keyword evidence="4" id="KW-0863">Zinc-finger</keyword>
<dbReference type="AlphaFoldDB" id="A0A1I6PV74"/>
<reference evidence="5" key="1">
    <citation type="submission" date="2016-10" db="EMBL/GenBank/DDBJ databases">
        <authorList>
            <person name="Varghese N."/>
            <person name="Submissions S."/>
        </authorList>
    </citation>
    <scope>NUCLEOTIDE SEQUENCE [LARGE SCALE GENOMIC DNA]</scope>
    <source>
        <strain evidence="5">DSM 45789</strain>
    </source>
</reference>
<dbReference type="Pfam" id="PF13490">
    <property type="entry name" value="zf-HC2"/>
    <property type="match status" value="1"/>
</dbReference>
<keyword evidence="4" id="KW-0862">Zinc</keyword>
<proteinExistence type="inferred from homology"/>
<dbReference type="GO" id="GO:0008270">
    <property type="term" value="F:zinc ion binding"/>
    <property type="evidence" value="ECO:0007669"/>
    <property type="project" value="UniProtKB-KW"/>
</dbReference>
<dbReference type="OrthoDB" id="9782842at2"/>
<evidence type="ECO:0000256" key="1">
    <source>
        <dbReference type="ARBA" id="ARBA00024353"/>
    </source>
</evidence>
<feature type="domain" description="Putative zinc-finger" evidence="3">
    <location>
        <begin position="3"/>
        <end position="36"/>
    </location>
</feature>
<keyword evidence="4" id="KW-0479">Metal-binding</keyword>
<protein>
    <recommendedName>
        <fullName evidence="2">Anti-sigma-W factor RsiW</fullName>
    </recommendedName>
</protein>
<evidence type="ECO:0000313" key="4">
    <source>
        <dbReference type="EMBL" id="SFS44099.1"/>
    </source>
</evidence>
<accession>A0A1I6PV74</accession>
<dbReference type="Proteomes" id="UP000198660">
    <property type="component" value="Unassembled WGS sequence"/>
</dbReference>